<protein>
    <submittedName>
        <fullName evidence="4">Unannotated protein</fullName>
    </submittedName>
</protein>
<organism evidence="4">
    <name type="scientific">freshwater metagenome</name>
    <dbReference type="NCBI Taxonomy" id="449393"/>
    <lineage>
        <taxon>unclassified sequences</taxon>
        <taxon>metagenomes</taxon>
        <taxon>ecological metagenomes</taxon>
    </lineage>
</organism>
<dbReference type="AlphaFoldDB" id="A0A6J7E3J5"/>
<dbReference type="GO" id="GO:0032259">
    <property type="term" value="P:methylation"/>
    <property type="evidence" value="ECO:0007669"/>
    <property type="project" value="UniProtKB-KW"/>
</dbReference>
<dbReference type="InterPro" id="IPR023576">
    <property type="entry name" value="UbiE/COQ5_MeTrFase_CS"/>
</dbReference>
<proteinExistence type="predicted"/>
<evidence type="ECO:0000256" key="3">
    <source>
        <dbReference type="ARBA" id="ARBA00022691"/>
    </source>
</evidence>
<reference evidence="4" key="1">
    <citation type="submission" date="2020-05" db="EMBL/GenBank/DDBJ databases">
        <authorList>
            <person name="Chiriac C."/>
            <person name="Salcher M."/>
            <person name="Ghai R."/>
            <person name="Kavagutti S V."/>
        </authorList>
    </citation>
    <scope>NUCLEOTIDE SEQUENCE</scope>
</reference>
<dbReference type="GO" id="GO:0008168">
    <property type="term" value="F:methyltransferase activity"/>
    <property type="evidence" value="ECO:0007669"/>
    <property type="project" value="UniProtKB-KW"/>
</dbReference>
<evidence type="ECO:0000256" key="2">
    <source>
        <dbReference type="ARBA" id="ARBA00022679"/>
    </source>
</evidence>
<dbReference type="EMBL" id="CAFBLU010000018">
    <property type="protein sequence ID" value="CAB4877662.1"/>
    <property type="molecule type" value="Genomic_DNA"/>
</dbReference>
<keyword evidence="1" id="KW-0489">Methyltransferase</keyword>
<name>A0A6J7E3J5_9ZZZZ</name>
<dbReference type="Gene3D" id="3.20.20.80">
    <property type="entry name" value="Glycosidases"/>
    <property type="match status" value="1"/>
</dbReference>
<keyword evidence="3" id="KW-0949">S-adenosyl-L-methionine</keyword>
<sequence>MRRGLAPAVFCAFCLFVGTAEGSGAVVKVDFAHPQRAGNALGFMHGAVARLAPTLAARYSARAEQLRPGVWRGVPRAWSLDLPSVVGSGARPIIVLSDLWGLPGHWPTISPLDDPSRYEAWVHRQARALGAQMPTGLIWVDVWNEPDTGKFWPVADDPHLHGYMETFLLAERALRSELGSRVRVIGPSTSKNPSLWTGRLIGFCARRGCRIDAVAWHVCGGGKKTMGGLAASLRRARRKAKADRIWHRVLRPGAQFLIAEYTPPAQRRVPGALLAYWAQIEAGGADNAALATWDHGRPQDGLLDALLDLDGRPRATWWAARAYAIGRVGRVRTSSSSPEWPALATRRGTDGLREILLGSWGSSAGRVRVRVAGLPNGRYLMRVGVMYPVGSSWTGTDVRPIQHRAGAVRVVHGQVTLSIRVPKGAVLSVQLGSR</sequence>
<dbReference type="InterPro" id="IPR017853">
    <property type="entry name" value="GH"/>
</dbReference>
<dbReference type="PROSITE" id="PS01184">
    <property type="entry name" value="UBIE_2"/>
    <property type="match status" value="1"/>
</dbReference>
<gene>
    <name evidence="4" type="ORF">UFOPK3444_01116</name>
</gene>
<keyword evidence="2" id="KW-0808">Transferase</keyword>
<accession>A0A6J7E3J5</accession>
<evidence type="ECO:0000256" key="1">
    <source>
        <dbReference type="ARBA" id="ARBA00022603"/>
    </source>
</evidence>
<evidence type="ECO:0000313" key="4">
    <source>
        <dbReference type="EMBL" id="CAB4877662.1"/>
    </source>
</evidence>
<dbReference type="SUPFAM" id="SSF51445">
    <property type="entry name" value="(Trans)glycosidases"/>
    <property type="match status" value="1"/>
</dbReference>